<dbReference type="InterPro" id="IPR050950">
    <property type="entry name" value="HTH-type_LysR_regulators"/>
</dbReference>
<dbReference type="PRINTS" id="PR00039">
    <property type="entry name" value="HTHLYSR"/>
</dbReference>
<sequence length="302" mass="33517">MDLKQLVYLCNLEREKHFGRAAEASFVSQPTLSLRLKNLEKELGVSLINRSNNFSGFTPEGERVLSWAREIVSVYQGLKLEVDAMKHGMQGTLRIGVVPQCSMSLSGVLQAVSRHYPEINYRIDVMSADQLLEAINSHTVDVAFGFFEMSTLRELQFQDALFPDQGVVALYCGNAFELPDNESPVSLAKIAEFPLCLAAQTRYFRRYLDNSFRQAGVPFRVIIESSSVLQLLESAHQGIGIMLAPSGNVLPVMLGELSQVVVDIPKMTRQGAMVIAGSSRATPLTQHFFDEARLLLPSLNSF</sequence>
<gene>
    <name evidence="6" type="ORF">HA49_12985</name>
</gene>
<dbReference type="InterPro" id="IPR036388">
    <property type="entry name" value="WH-like_DNA-bd_sf"/>
</dbReference>
<dbReference type="InterPro" id="IPR036390">
    <property type="entry name" value="WH_DNA-bd_sf"/>
</dbReference>
<dbReference type="InterPro" id="IPR005119">
    <property type="entry name" value="LysR_subst-bd"/>
</dbReference>
<dbReference type="OrthoDB" id="9775392at2"/>
<dbReference type="CDD" id="cd05466">
    <property type="entry name" value="PBP2_LTTR_substrate"/>
    <property type="match status" value="1"/>
</dbReference>
<evidence type="ECO:0000256" key="2">
    <source>
        <dbReference type="ARBA" id="ARBA00023015"/>
    </source>
</evidence>
<dbReference type="PANTHER" id="PTHR30419">
    <property type="entry name" value="HTH-TYPE TRANSCRIPTIONAL REGULATOR YBHD"/>
    <property type="match status" value="1"/>
</dbReference>
<name>A0A095T8V3_9GAMM</name>
<protein>
    <submittedName>
        <fullName evidence="6">LysR family transcriptional regulator</fullName>
    </submittedName>
</protein>
<dbReference type="PROSITE" id="PS50931">
    <property type="entry name" value="HTH_LYSR"/>
    <property type="match status" value="1"/>
</dbReference>
<dbReference type="SUPFAM" id="SSF46785">
    <property type="entry name" value="Winged helix' DNA-binding domain"/>
    <property type="match status" value="1"/>
</dbReference>
<comment type="caution">
    <text evidence="6">The sequence shown here is derived from an EMBL/GenBank/DDBJ whole genome shotgun (WGS) entry which is preliminary data.</text>
</comment>
<evidence type="ECO:0000256" key="4">
    <source>
        <dbReference type="ARBA" id="ARBA00023163"/>
    </source>
</evidence>
<dbReference type="EMBL" id="JPKR02000003">
    <property type="protein sequence ID" value="KGD73102.1"/>
    <property type="molecule type" value="Genomic_DNA"/>
</dbReference>
<dbReference type="Pfam" id="PF03466">
    <property type="entry name" value="LysR_substrate"/>
    <property type="match status" value="1"/>
</dbReference>
<keyword evidence="4" id="KW-0804">Transcription</keyword>
<dbReference type="eggNOG" id="COG0583">
    <property type="taxonomic scope" value="Bacteria"/>
</dbReference>
<comment type="similarity">
    <text evidence="1">Belongs to the LysR transcriptional regulatory family.</text>
</comment>
<keyword evidence="2" id="KW-0805">Transcription regulation</keyword>
<evidence type="ECO:0000313" key="7">
    <source>
        <dbReference type="Proteomes" id="UP000029577"/>
    </source>
</evidence>
<dbReference type="Gene3D" id="3.40.190.290">
    <property type="match status" value="1"/>
</dbReference>
<dbReference type="RefSeq" id="WP_038020933.1">
    <property type="nucleotide sequence ID" value="NZ_JPKR02000003.1"/>
</dbReference>
<dbReference type="Proteomes" id="UP000029577">
    <property type="component" value="Unassembled WGS sequence"/>
</dbReference>
<feature type="domain" description="HTH lysR-type" evidence="5">
    <location>
        <begin position="1"/>
        <end position="58"/>
    </location>
</feature>
<dbReference type="GO" id="GO:0005829">
    <property type="term" value="C:cytosol"/>
    <property type="evidence" value="ECO:0007669"/>
    <property type="project" value="TreeGrafter"/>
</dbReference>
<dbReference type="GO" id="GO:0003677">
    <property type="term" value="F:DNA binding"/>
    <property type="evidence" value="ECO:0007669"/>
    <property type="project" value="UniProtKB-KW"/>
</dbReference>
<keyword evidence="3" id="KW-0238">DNA-binding</keyword>
<evidence type="ECO:0000313" key="6">
    <source>
        <dbReference type="EMBL" id="KGD73102.1"/>
    </source>
</evidence>
<keyword evidence="7" id="KW-1185">Reference proteome</keyword>
<evidence type="ECO:0000256" key="3">
    <source>
        <dbReference type="ARBA" id="ARBA00023125"/>
    </source>
</evidence>
<evidence type="ECO:0000256" key="1">
    <source>
        <dbReference type="ARBA" id="ARBA00009437"/>
    </source>
</evidence>
<dbReference type="PANTHER" id="PTHR30419:SF31">
    <property type="entry name" value="BLR3139 PROTEIN"/>
    <property type="match status" value="1"/>
</dbReference>
<dbReference type="STRING" id="642227.HA49_12985"/>
<dbReference type="Pfam" id="PF00126">
    <property type="entry name" value="HTH_1"/>
    <property type="match status" value="1"/>
</dbReference>
<proteinExistence type="inferred from homology"/>
<organism evidence="6 7">
    <name type="scientific">Tatumella morbirosei</name>
    <dbReference type="NCBI Taxonomy" id="642227"/>
    <lineage>
        <taxon>Bacteria</taxon>
        <taxon>Pseudomonadati</taxon>
        <taxon>Pseudomonadota</taxon>
        <taxon>Gammaproteobacteria</taxon>
        <taxon>Enterobacterales</taxon>
        <taxon>Erwiniaceae</taxon>
        <taxon>Tatumella</taxon>
    </lineage>
</organism>
<dbReference type="AlphaFoldDB" id="A0A095T8V3"/>
<dbReference type="GO" id="GO:0003700">
    <property type="term" value="F:DNA-binding transcription factor activity"/>
    <property type="evidence" value="ECO:0007669"/>
    <property type="project" value="InterPro"/>
</dbReference>
<reference evidence="6" key="1">
    <citation type="submission" date="2014-12" db="EMBL/GenBank/DDBJ databases">
        <title>The draft genome of the Tatumella morbirosei type strain, LMG23360T isolated from pineapple rot.</title>
        <authorList>
            <person name="Smits T.H."/>
            <person name="Palmer M."/>
            <person name="Venter S.N."/>
            <person name="Duffy B."/>
            <person name="Steenkamp E.T."/>
            <person name="Chan W.Y."/>
            <person name="Coutinho T.A."/>
            <person name="Coetzee M.P."/>
            <person name="De Maayer P."/>
        </authorList>
    </citation>
    <scope>NUCLEOTIDE SEQUENCE [LARGE SCALE GENOMIC DNA]</scope>
    <source>
        <strain evidence="6">LMG 23360</strain>
    </source>
</reference>
<accession>A0A095T8V3</accession>
<dbReference type="SUPFAM" id="SSF53850">
    <property type="entry name" value="Periplasmic binding protein-like II"/>
    <property type="match status" value="1"/>
</dbReference>
<dbReference type="FunFam" id="1.10.10.10:FF:000001">
    <property type="entry name" value="LysR family transcriptional regulator"/>
    <property type="match status" value="1"/>
</dbReference>
<evidence type="ECO:0000259" key="5">
    <source>
        <dbReference type="PROSITE" id="PS50931"/>
    </source>
</evidence>
<dbReference type="InterPro" id="IPR000847">
    <property type="entry name" value="LysR_HTH_N"/>
</dbReference>
<dbReference type="Gene3D" id="1.10.10.10">
    <property type="entry name" value="Winged helix-like DNA-binding domain superfamily/Winged helix DNA-binding domain"/>
    <property type="match status" value="1"/>
</dbReference>